<accession>A0A3S5ATW1</accession>
<reference evidence="1 2" key="1">
    <citation type="submission" date="2018-12" db="EMBL/GenBank/DDBJ databases">
        <authorList>
            <consortium name="Pathogen Informatics"/>
        </authorList>
    </citation>
    <scope>NUCLEOTIDE SEQUENCE [LARGE SCALE GENOMIC DNA]</scope>
    <source>
        <strain evidence="1 2">NCTC13193</strain>
    </source>
</reference>
<evidence type="ECO:0000313" key="2">
    <source>
        <dbReference type="Proteomes" id="UP000270487"/>
    </source>
</evidence>
<organism evidence="1 2">
    <name type="scientific">Serratia fonticola</name>
    <dbReference type="NCBI Taxonomy" id="47917"/>
    <lineage>
        <taxon>Bacteria</taxon>
        <taxon>Pseudomonadati</taxon>
        <taxon>Pseudomonadota</taxon>
        <taxon>Gammaproteobacteria</taxon>
        <taxon>Enterobacterales</taxon>
        <taxon>Yersiniaceae</taxon>
        <taxon>Serratia</taxon>
    </lineage>
</organism>
<sequence length="79" mass="9024">MEKESRTLFGHKTPAMEQLVDQLEQALRDSPLVPEEKLALLMRICILLFRANKTDSAEMKVSDGRMLKLTLEKLPTTSH</sequence>
<evidence type="ECO:0000313" key="1">
    <source>
        <dbReference type="EMBL" id="VEI70481.1"/>
    </source>
</evidence>
<name>A0A3S5ATW1_SERFO</name>
<dbReference type="EMBL" id="LR134492">
    <property type="protein sequence ID" value="VEI70481.1"/>
    <property type="molecule type" value="Genomic_DNA"/>
</dbReference>
<protein>
    <submittedName>
        <fullName evidence="1">Uncharacterized protein</fullName>
    </submittedName>
</protein>
<dbReference type="AlphaFoldDB" id="A0A3S5ATW1"/>
<proteinExistence type="predicted"/>
<gene>
    <name evidence="1" type="ORF">NCTC13193_03013</name>
</gene>
<dbReference type="Proteomes" id="UP000270487">
    <property type="component" value="Chromosome"/>
</dbReference>